<dbReference type="PROSITE" id="PS51450">
    <property type="entry name" value="LRR"/>
    <property type="match status" value="1"/>
</dbReference>
<evidence type="ECO:0000256" key="5">
    <source>
        <dbReference type="ARBA" id="ARBA00022614"/>
    </source>
</evidence>
<dbReference type="OrthoDB" id="5273213at2759"/>
<dbReference type="GO" id="GO:0007010">
    <property type="term" value="P:cytoskeleton organization"/>
    <property type="evidence" value="ECO:0007669"/>
    <property type="project" value="TreeGrafter"/>
</dbReference>
<dbReference type="InterPro" id="IPR001611">
    <property type="entry name" value="Leu-rich_rpt"/>
</dbReference>
<dbReference type="SMART" id="SM01052">
    <property type="entry name" value="CAP_GLY"/>
    <property type="match status" value="1"/>
</dbReference>
<keyword evidence="7" id="KW-0143">Chaperone</keyword>
<evidence type="ECO:0000256" key="1">
    <source>
        <dbReference type="ARBA" id="ARBA00004496"/>
    </source>
</evidence>
<evidence type="ECO:0000313" key="10">
    <source>
        <dbReference type="EMBL" id="KAI1896861.1"/>
    </source>
</evidence>
<dbReference type="SUPFAM" id="SSF74924">
    <property type="entry name" value="Cap-Gly domain"/>
    <property type="match status" value="1"/>
</dbReference>
<comment type="subcellular location">
    <subcellularLocation>
        <location evidence="1">Cytoplasm</location>
    </subcellularLocation>
</comment>
<dbReference type="FunFam" id="2.30.30.190:FF:000008">
    <property type="entry name" value="Tubulin-specific chaperone E"/>
    <property type="match status" value="1"/>
</dbReference>
<protein>
    <recommendedName>
        <fullName evidence="3">Tubulin-specific chaperone E</fullName>
    </recommendedName>
    <alternativeName>
        <fullName evidence="8">Tubulin-folding cofactor E</fullName>
    </alternativeName>
</protein>
<dbReference type="InterPro" id="IPR000938">
    <property type="entry name" value="CAP-Gly_domain"/>
</dbReference>
<dbReference type="AlphaFoldDB" id="A0A8T3DIU5"/>
<reference evidence="10" key="1">
    <citation type="submission" date="2021-01" db="EMBL/GenBank/DDBJ databases">
        <authorList>
            <person name="Zahm M."/>
            <person name="Roques C."/>
            <person name="Cabau C."/>
            <person name="Klopp C."/>
            <person name="Donnadieu C."/>
            <person name="Jouanno E."/>
            <person name="Lampietro C."/>
            <person name="Louis A."/>
            <person name="Herpin A."/>
            <person name="Echchiki A."/>
            <person name="Berthelot C."/>
            <person name="Parey E."/>
            <person name="Roest-Crollius H."/>
            <person name="Braasch I."/>
            <person name="Postlethwait J."/>
            <person name="Bobe J."/>
            <person name="Montfort J."/>
            <person name="Bouchez O."/>
            <person name="Begum T."/>
            <person name="Mejri S."/>
            <person name="Adams A."/>
            <person name="Chen W.-J."/>
            <person name="Guiguen Y."/>
        </authorList>
    </citation>
    <scope>NUCLEOTIDE SEQUENCE</scope>
    <source>
        <tissue evidence="10">Blood</tissue>
    </source>
</reference>
<comment type="similarity">
    <text evidence="2">Belongs to the TBCE family.</text>
</comment>
<dbReference type="Gene3D" id="3.80.10.10">
    <property type="entry name" value="Ribonuclease Inhibitor"/>
    <property type="match status" value="3"/>
</dbReference>
<dbReference type="CDD" id="cd17044">
    <property type="entry name" value="Ubl_TBCE"/>
    <property type="match status" value="1"/>
</dbReference>
<dbReference type="InterPro" id="IPR032675">
    <property type="entry name" value="LRR_dom_sf"/>
</dbReference>
<dbReference type="SUPFAM" id="SSF52047">
    <property type="entry name" value="RNI-like"/>
    <property type="match status" value="1"/>
</dbReference>
<evidence type="ECO:0000256" key="7">
    <source>
        <dbReference type="ARBA" id="ARBA00023186"/>
    </source>
</evidence>
<sequence length="516" mass="57805">MRIINSELPSSMAESVPPDVVGKRITCDGERGTVRYVGTVPPTTGLWLGVEWDNPERGKHDGHHEGARYFTCRHPTGGSFVRPKKTMTWVGLEAMSEKRKLENYTEASLAACEVCGPGSEGEIRQTSPNIETLDLSKSLLSSWEDVACITRQLDQLRVLSLDQNRLCLPADPASLTEAFTSLKVLALNNCALSWSEMLECVAMWPQIEELYLVGNSITELSKPINALQSLAVLDLSGNTLADGSEIQKWQIYPVSLKIHFFVLNPRLEKLILSNTGLSSLHFSDVGPGFKTAMFTTLKALVLNDNNISEWSVVSELDKLASLQQLSIRRNPVLSRESNRETARQLVIARVAQLQFLDSMEVLADERRGAELDYCKMFGEKWLESGGHRDLAMNRPSSEFTEQHPRYQALIDKYGAPEEGEMKKQKPFALKNQLLTITFVCPDAADRKPIEKKLPDTMIVQKVKGLLFRLLKVPGSELKLSYTSSKMEGKEIEIDSDLKPLQFYSIEDGDQVLVRWS</sequence>
<evidence type="ECO:0000256" key="2">
    <source>
        <dbReference type="ARBA" id="ARBA00006286"/>
    </source>
</evidence>
<organism evidence="10 11">
    <name type="scientific">Albula goreensis</name>
    <dbReference type="NCBI Taxonomy" id="1534307"/>
    <lineage>
        <taxon>Eukaryota</taxon>
        <taxon>Metazoa</taxon>
        <taxon>Chordata</taxon>
        <taxon>Craniata</taxon>
        <taxon>Vertebrata</taxon>
        <taxon>Euteleostomi</taxon>
        <taxon>Actinopterygii</taxon>
        <taxon>Neopterygii</taxon>
        <taxon>Teleostei</taxon>
        <taxon>Albuliformes</taxon>
        <taxon>Albulidae</taxon>
        <taxon>Albula</taxon>
    </lineage>
</organism>
<dbReference type="EMBL" id="JAERUA010000008">
    <property type="protein sequence ID" value="KAI1896861.1"/>
    <property type="molecule type" value="Genomic_DNA"/>
</dbReference>
<keyword evidence="4" id="KW-0963">Cytoplasm</keyword>
<evidence type="ECO:0000313" key="11">
    <source>
        <dbReference type="Proteomes" id="UP000829720"/>
    </source>
</evidence>
<dbReference type="PANTHER" id="PTHR18849:SF0">
    <property type="entry name" value="CILIA- AND FLAGELLA-ASSOCIATED PROTEIN 410-RELATED"/>
    <property type="match status" value="1"/>
</dbReference>
<evidence type="ECO:0000256" key="4">
    <source>
        <dbReference type="ARBA" id="ARBA00022490"/>
    </source>
</evidence>
<dbReference type="PANTHER" id="PTHR18849">
    <property type="entry name" value="LEUCINE RICH REPEAT PROTEIN"/>
    <property type="match status" value="1"/>
</dbReference>
<evidence type="ECO:0000256" key="3">
    <source>
        <dbReference type="ARBA" id="ARBA00015004"/>
    </source>
</evidence>
<dbReference type="SUPFAM" id="SSF54236">
    <property type="entry name" value="Ubiquitin-like"/>
    <property type="match status" value="1"/>
</dbReference>
<dbReference type="Pfam" id="PF14580">
    <property type="entry name" value="LRR_9"/>
    <property type="match status" value="1"/>
</dbReference>
<feature type="domain" description="CAP-Gly" evidence="9">
    <location>
        <begin position="38"/>
        <end position="82"/>
    </location>
</feature>
<dbReference type="Gene3D" id="2.30.30.190">
    <property type="entry name" value="CAP Gly-rich-like domain"/>
    <property type="match status" value="1"/>
</dbReference>
<keyword evidence="6" id="KW-0677">Repeat</keyword>
<dbReference type="Proteomes" id="UP000829720">
    <property type="component" value="Unassembled WGS sequence"/>
</dbReference>
<dbReference type="InterPro" id="IPR036859">
    <property type="entry name" value="CAP-Gly_dom_sf"/>
</dbReference>
<dbReference type="Pfam" id="PF01302">
    <property type="entry name" value="CAP_GLY"/>
    <property type="match status" value="1"/>
</dbReference>
<dbReference type="PROSITE" id="PS50245">
    <property type="entry name" value="CAP_GLY_2"/>
    <property type="match status" value="1"/>
</dbReference>
<evidence type="ECO:0000256" key="6">
    <source>
        <dbReference type="ARBA" id="ARBA00022737"/>
    </source>
</evidence>
<keyword evidence="11" id="KW-1185">Reference proteome</keyword>
<comment type="caution">
    <text evidence="10">The sequence shown here is derived from an EMBL/GenBank/DDBJ whole genome shotgun (WGS) entry which is preliminary data.</text>
</comment>
<dbReference type="Gene3D" id="3.10.20.90">
    <property type="entry name" value="Phosphatidylinositol 3-kinase Catalytic Subunit, Chain A, domain 1"/>
    <property type="match status" value="1"/>
</dbReference>
<accession>A0A8T3DIU5</accession>
<dbReference type="InterPro" id="IPR044079">
    <property type="entry name" value="Ubl_TBCE"/>
</dbReference>
<dbReference type="InterPro" id="IPR029071">
    <property type="entry name" value="Ubiquitin-like_domsf"/>
</dbReference>
<gene>
    <name evidence="10" type="ORF">AGOR_G00099210</name>
</gene>
<evidence type="ECO:0000256" key="8">
    <source>
        <dbReference type="ARBA" id="ARBA00030180"/>
    </source>
</evidence>
<dbReference type="GO" id="GO:0005737">
    <property type="term" value="C:cytoplasm"/>
    <property type="evidence" value="ECO:0007669"/>
    <property type="project" value="UniProtKB-SubCell"/>
</dbReference>
<name>A0A8T3DIU5_9TELE</name>
<proteinExistence type="inferred from homology"/>
<keyword evidence="5" id="KW-0433">Leucine-rich repeat</keyword>
<evidence type="ECO:0000259" key="9">
    <source>
        <dbReference type="PROSITE" id="PS50245"/>
    </source>
</evidence>